<sequence length="164" mass="17468">MTKEEKKYDRGSSGVHSIVGEGTIFEGNISVQGSLRIDGIFKGTIKCDAFYVGRSAEVTAEVEANRSVVGGKIHGNLVSPMSAEIEETAEIIGDVRTESLTIAEKAVVHGFIDMGKSEGYKNRLASLGNLAKPGGGGGEKGKVEPRPETRPESNFPHRPPEAKK</sequence>
<dbReference type="Proteomes" id="UP000177187">
    <property type="component" value="Unassembled WGS sequence"/>
</dbReference>
<protein>
    <recommendedName>
        <fullName evidence="5">Cell shape determination protein CcmA</fullName>
    </recommendedName>
</protein>
<reference evidence="3 4" key="1">
    <citation type="journal article" date="2016" name="Nat. Commun.">
        <title>Thousands of microbial genomes shed light on interconnected biogeochemical processes in an aquifer system.</title>
        <authorList>
            <person name="Anantharaman K."/>
            <person name="Brown C.T."/>
            <person name="Hug L.A."/>
            <person name="Sharon I."/>
            <person name="Castelle C.J."/>
            <person name="Probst A.J."/>
            <person name="Thomas B.C."/>
            <person name="Singh A."/>
            <person name="Wilkins M.J."/>
            <person name="Karaoz U."/>
            <person name="Brodie E.L."/>
            <person name="Williams K.H."/>
            <person name="Hubbard S.S."/>
            <person name="Banfield J.F."/>
        </authorList>
    </citation>
    <scope>NUCLEOTIDE SEQUENCE [LARGE SCALE GENOMIC DNA]</scope>
</reference>
<feature type="region of interest" description="Disordered" evidence="2">
    <location>
        <begin position="126"/>
        <end position="164"/>
    </location>
</feature>
<comment type="caution">
    <text evidence="3">The sequence shown here is derived from an EMBL/GenBank/DDBJ whole genome shotgun (WGS) entry which is preliminary data.</text>
</comment>
<evidence type="ECO:0000313" key="4">
    <source>
        <dbReference type="Proteomes" id="UP000177187"/>
    </source>
</evidence>
<dbReference type="EMBL" id="MFAF01000039">
    <property type="protein sequence ID" value="OGD78359.1"/>
    <property type="molecule type" value="Genomic_DNA"/>
</dbReference>
<evidence type="ECO:0008006" key="5">
    <source>
        <dbReference type="Google" id="ProtNLM"/>
    </source>
</evidence>
<feature type="compositionally biased region" description="Basic and acidic residues" evidence="2">
    <location>
        <begin position="139"/>
        <end position="151"/>
    </location>
</feature>
<dbReference type="Pfam" id="PF04519">
    <property type="entry name" value="Bactofilin"/>
    <property type="match status" value="1"/>
</dbReference>
<gene>
    <name evidence="3" type="ORF">A2Y64_00090</name>
</gene>
<dbReference type="STRING" id="1817816.A2Y64_00090"/>
<dbReference type="PANTHER" id="PTHR35024">
    <property type="entry name" value="HYPOTHETICAL CYTOSOLIC PROTEIN"/>
    <property type="match status" value="1"/>
</dbReference>
<proteinExistence type="inferred from homology"/>
<dbReference type="InterPro" id="IPR007607">
    <property type="entry name" value="BacA/B"/>
</dbReference>
<accession>A0A1F5FFE3</accession>
<dbReference type="PANTHER" id="PTHR35024:SF4">
    <property type="entry name" value="POLYMER-FORMING CYTOSKELETAL PROTEIN"/>
    <property type="match status" value="1"/>
</dbReference>
<evidence type="ECO:0000256" key="2">
    <source>
        <dbReference type="SAM" id="MobiDB-lite"/>
    </source>
</evidence>
<organism evidence="3 4">
    <name type="scientific">Candidatus Coatesbacteria bacterium RBG_13_66_14</name>
    <dbReference type="NCBI Taxonomy" id="1817816"/>
    <lineage>
        <taxon>Bacteria</taxon>
        <taxon>Candidatus Coatesiibacteriota</taxon>
    </lineage>
</organism>
<evidence type="ECO:0000256" key="1">
    <source>
        <dbReference type="ARBA" id="ARBA00044755"/>
    </source>
</evidence>
<evidence type="ECO:0000313" key="3">
    <source>
        <dbReference type="EMBL" id="OGD78359.1"/>
    </source>
</evidence>
<dbReference type="AlphaFoldDB" id="A0A1F5FFE3"/>
<name>A0A1F5FFE3_9BACT</name>
<comment type="similarity">
    <text evidence="1">Belongs to the bactofilin family.</text>
</comment>